<dbReference type="CDD" id="cd00167">
    <property type="entry name" value="SANT"/>
    <property type="match status" value="1"/>
</dbReference>
<keyword evidence="4" id="KW-0238">DNA-binding</keyword>
<dbReference type="SUPFAM" id="SSF46689">
    <property type="entry name" value="Homeodomain-like"/>
    <property type="match status" value="1"/>
</dbReference>
<dbReference type="InterPro" id="IPR009057">
    <property type="entry name" value="Homeodomain-like_sf"/>
</dbReference>
<proteinExistence type="predicted"/>
<feature type="transmembrane region" description="Helical" evidence="2">
    <location>
        <begin position="63"/>
        <end position="81"/>
    </location>
</feature>
<dbReference type="PANTHER" id="PTHR43999:SF3">
    <property type="entry name" value="TRANSCRIPTION FACTOR MAMYB"/>
    <property type="match status" value="1"/>
</dbReference>
<feature type="compositionally biased region" description="Basic and acidic residues" evidence="1">
    <location>
        <begin position="216"/>
        <end position="226"/>
    </location>
</feature>
<dbReference type="FunCoup" id="A0A061GAL9">
    <property type="interactions" value="1489"/>
</dbReference>
<sequence>MEFLDEDTRPRFLFQSRPQASSSFHENTPQKPSKTLLFISLSISSLLLSLSLISLHTEPFKSLLFWLSLSLFLGPFAPASLTGGDVRVGHGPIIPDPIDQEPQPEPESKKKFSQKRSKPDKIDELGGNRGSSVENAIGFSNLEVKSKNSNGFSSLGAKKEDLGSGFDGEEMEWSEADVEILKKQMVKNPVGKPGRWESIAEAFKGKHRMESVIKKAKELGEKKAGDSDSYAQFLKNRKPLDTRIHGGNDGVTSESQESSGGGDNNAGAAGWSSGEDIALLNALKAFPKDAPMRWEKIAAAVPGKSKAACMKRVAELKRDYRSSKASDEGN</sequence>
<dbReference type="Proteomes" id="UP000026915">
    <property type="component" value="Chromosome 3"/>
</dbReference>
<dbReference type="EMBL" id="CM001881">
    <property type="protein sequence ID" value="EOY24089.1"/>
    <property type="molecule type" value="Genomic_DNA"/>
</dbReference>
<dbReference type="PANTHER" id="PTHR43999">
    <property type="entry name" value="DNAJ HOMOLOG SUBFAMILY C MEMBER 2"/>
    <property type="match status" value="1"/>
</dbReference>
<dbReference type="GO" id="GO:0030544">
    <property type="term" value="F:Hsp70 protein binding"/>
    <property type="evidence" value="ECO:0000318"/>
    <property type="project" value="GO_Central"/>
</dbReference>
<dbReference type="PROSITE" id="PS50090">
    <property type="entry name" value="MYB_LIKE"/>
    <property type="match status" value="1"/>
</dbReference>
<keyword evidence="2" id="KW-1133">Transmembrane helix</keyword>
<dbReference type="GO" id="GO:0005829">
    <property type="term" value="C:cytosol"/>
    <property type="evidence" value="ECO:0000318"/>
    <property type="project" value="GO_Central"/>
</dbReference>
<dbReference type="STRING" id="3641.A0A061GAL9"/>
<dbReference type="Pfam" id="PF23082">
    <property type="entry name" value="Myb_DNA-binding_2"/>
    <property type="match status" value="1"/>
</dbReference>
<dbReference type="FunFam" id="1.10.10.60:FF:000416">
    <property type="entry name" value="Myb family transcription factor"/>
    <property type="match status" value="1"/>
</dbReference>
<keyword evidence="4" id="KW-0371">Homeobox</keyword>
<accession>A0A061GAL9</accession>
<evidence type="ECO:0000256" key="1">
    <source>
        <dbReference type="SAM" id="MobiDB-lite"/>
    </source>
</evidence>
<evidence type="ECO:0000256" key="2">
    <source>
        <dbReference type="SAM" id="Phobius"/>
    </source>
</evidence>
<protein>
    <submittedName>
        <fullName evidence="4">Duplicated homeodomain-like superfamily protein, putative</fullName>
    </submittedName>
</protein>
<dbReference type="AlphaFoldDB" id="A0A061GAL9"/>
<dbReference type="InParanoid" id="A0A061GAL9"/>
<feature type="compositionally biased region" description="Basic and acidic residues" evidence="1">
    <location>
        <begin position="117"/>
        <end position="126"/>
    </location>
</feature>
<dbReference type="HOGENOM" id="CLU_077818_0_0_1"/>
<evidence type="ECO:0000313" key="5">
    <source>
        <dbReference type="Proteomes" id="UP000026915"/>
    </source>
</evidence>
<dbReference type="eggNOG" id="KOG0724">
    <property type="taxonomic scope" value="Eukaryota"/>
</dbReference>
<name>A0A061GAL9_THECC</name>
<dbReference type="InterPro" id="IPR001005">
    <property type="entry name" value="SANT/Myb"/>
</dbReference>
<keyword evidence="5" id="KW-1185">Reference proteome</keyword>
<dbReference type="SMART" id="SM00717">
    <property type="entry name" value="SANT"/>
    <property type="match status" value="2"/>
</dbReference>
<dbReference type="InterPro" id="IPR044634">
    <property type="entry name" value="Zuotin/DnaJC2"/>
</dbReference>
<dbReference type="GO" id="GO:0003677">
    <property type="term" value="F:DNA binding"/>
    <property type="evidence" value="ECO:0007669"/>
    <property type="project" value="UniProtKB-KW"/>
</dbReference>
<dbReference type="GO" id="GO:0051083">
    <property type="term" value="P:'de novo' cotranslational protein folding"/>
    <property type="evidence" value="ECO:0000318"/>
    <property type="project" value="GO_Central"/>
</dbReference>
<dbReference type="Gene3D" id="1.10.10.60">
    <property type="entry name" value="Homeodomain-like"/>
    <property type="match status" value="2"/>
</dbReference>
<dbReference type="GO" id="GO:0043022">
    <property type="term" value="F:ribosome binding"/>
    <property type="evidence" value="ECO:0000318"/>
    <property type="project" value="GO_Central"/>
</dbReference>
<feature type="transmembrane region" description="Helical" evidence="2">
    <location>
        <begin position="36"/>
        <end position="57"/>
    </location>
</feature>
<keyword evidence="2" id="KW-0812">Transmembrane</keyword>
<reference evidence="4 5" key="1">
    <citation type="journal article" date="2013" name="Genome Biol.">
        <title>The genome sequence of the most widely cultivated cacao type and its use to identify candidate genes regulating pod color.</title>
        <authorList>
            <person name="Motamayor J.C."/>
            <person name="Mockaitis K."/>
            <person name="Schmutz J."/>
            <person name="Haiminen N."/>
            <person name="Iii D.L."/>
            <person name="Cornejo O."/>
            <person name="Findley S.D."/>
            <person name="Zheng P."/>
            <person name="Utro F."/>
            <person name="Royaert S."/>
            <person name="Saski C."/>
            <person name="Jenkins J."/>
            <person name="Podicheti R."/>
            <person name="Zhao M."/>
            <person name="Scheffler B.E."/>
            <person name="Stack J.C."/>
            <person name="Feltus F.A."/>
            <person name="Mustiga G.M."/>
            <person name="Amores F."/>
            <person name="Phillips W."/>
            <person name="Marelli J.P."/>
            <person name="May G.D."/>
            <person name="Shapiro H."/>
            <person name="Ma J."/>
            <person name="Bustamante C.D."/>
            <person name="Schnell R.J."/>
            <person name="Main D."/>
            <person name="Gilbert D."/>
            <person name="Parida L."/>
            <person name="Kuhn D.N."/>
        </authorList>
    </citation>
    <scope>NUCLEOTIDE SEQUENCE [LARGE SCALE GENOMIC DNA]</scope>
    <source>
        <strain evidence="5">cv. Matina 1-6</strain>
    </source>
</reference>
<dbReference type="Gramene" id="EOY24089">
    <property type="protein sequence ID" value="EOY24089"/>
    <property type="gene ID" value="TCM_015787"/>
</dbReference>
<dbReference type="GO" id="GO:0006450">
    <property type="term" value="P:regulation of translational fidelity"/>
    <property type="evidence" value="ECO:0007669"/>
    <property type="project" value="InterPro"/>
</dbReference>
<organism evidence="4 5">
    <name type="scientific">Theobroma cacao</name>
    <name type="common">Cacao</name>
    <name type="synonym">Cocoa</name>
    <dbReference type="NCBI Taxonomy" id="3641"/>
    <lineage>
        <taxon>Eukaryota</taxon>
        <taxon>Viridiplantae</taxon>
        <taxon>Streptophyta</taxon>
        <taxon>Embryophyta</taxon>
        <taxon>Tracheophyta</taxon>
        <taxon>Spermatophyta</taxon>
        <taxon>Magnoliopsida</taxon>
        <taxon>eudicotyledons</taxon>
        <taxon>Gunneridae</taxon>
        <taxon>Pentapetalae</taxon>
        <taxon>rosids</taxon>
        <taxon>malvids</taxon>
        <taxon>Malvales</taxon>
        <taxon>Malvaceae</taxon>
        <taxon>Byttnerioideae</taxon>
        <taxon>Theobroma</taxon>
    </lineage>
</organism>
<feature type="region of interest" description="Disordered" evidence="1">
    <location>
        <begin position="216"/>
        <end position="271"/>
    </location>
</feature>
<keyword evidence="2" id="KW-0472">Membrane</keyword>
<evidence type="ECO:0000259" key="3">
    <source>
        <dbReference type="PROSITE" id="PS50090"/>
    </source>
</evidence>
<feature type="domain" description="Myb-like" evidence="3">
    <location>
        <begin position="271"/>
        <end position="312"/>
    </location>
</feature>
<dbReference type="OMA" id="WTDQEMD"/>
<gene>
    <name evidence="4" type="ORF">TCM_015787</name>
</gene>
<feature type="region of interest" description="Disordered" evidence="1">
    <location>
        <begin position="88"/>
        <end position="129"/>
    </location>
</feature>
<evidence type="ECO:0000313" key="4">
    <source>
        <dbReference type="EMBL" id="EOY24089.1"/>
    </source>
</evidence>